<dbReference type="InterPro" id="IPR052912">
    <property type="entry name" value="UPF0111_domain"/>
</dbReference>
<dbReference type="PANTHER" id="PTHR37298">
    <property type="entry name" value="UPF0111 PROTEIN YKAA"/>
    <property type="match status" value="1"/>
</dbReference>
<dbReference type="Pfam" id="PF01865">
    <property type="entry name" value="PhoU_div"/>
    <property type="match status" value="1"/>
</dbReference>
<dbReference type="InterPro" id="IPR018445">
    <property type="entry name" value="Put_Phosphate_transp_reg"/>
</dbReference>
<dbReference type="PANTHER" id="PTHR37298:SF1">
    <property type="entry name" value="UPF0111 PROTEIN YKAA"/>
    <property type="match status" value="1"/>
</dbReference>
<accession>F4GJX6</accession>
<protein>
    <submittedName>
        <fullName evidence="2">Phosphate transport regulator</fullName>
    </submittedName>
</protein>
<dbReference type="HOGENOM" id="CLU_086031_0_1_12"/>
<dbReference type="KEGG" id="scc:Spico_0163"/>
<reference evidence="3" key="1">
    <citation type="submission" date="2011-04" db="EMBL/GenBank/DDBJ databases">
        <title>The complete genome of Spirochaeta coccoides DSM 17374.</title>
        <authorList>
            <person name="Lucas S."/>
            <person name="Copeland A."/>
            <person name="Lapidus A."/>
            <person name="Bruce D."/>
            <person name="Goodwin L."/>
            <person name="Pitluck S."/>
            <person name="Peters L."/>
            <person name="Kyrpides N."/>
            <person name="Mavromatis K."/>
            <person name="Pagani I."/>
            <person name="Ivanova N."/>
            <person name="Ovchinnikova G."/>
            <person name="Lu M."/>
            <person name="Detter J.C."/>
            <person name="Tapia R."/>
            <person name="Han C."/>
            <person name="Land M."/>
            <person name="Hauser L."/>
            <person name="Markowitz V."/>
            <person name="Cheng J.-F."/>
            <person name="Hugenholtz P."/>
            <person name="Woyke T."/>
            <person name="Wu D."/>
            <person name="Spring S."/>
            <person name="Schroeder M."/>
            <person name="Brambilla E."/>
            <person name="Klenk H.-P."/>
            <person name="Eisen J.A."/>
        </authorList>
    </citation>
    <scope>NUCLEOTIDE SEQUENCE [LARGE SCALE GENOMIC DNA]</scope>
    <source>
        <strain evidence="3">ATCC BAA-1237 / DSM 17374 / SPN1</strain>
    </source>
</reference>
<keyword evidence="3" id="KW-1185">Reference proteome</keyword>
<evidence type="ECO:0000256" key="1">
    <source>
        <dbReference type="ARBA" id="ARBA00008591"/>
    </source>
</evidence>
<dbReference type="eggNOG" id="COG1392">
    <property type="taxonomic scope" value="Bacteria"/>
</dbReference>
<sequence>MLGKKKETNYYHLLTDMIGCSVRCAVKLDDLLRNYTDVENAADAIHAIEHEADEKLHDFCYHLNRAFITPIDREDLLQLGSQTDSITDAIEDISLTLDMLSVKTVREDILPISTLMVKACVTLQEAFKEFEHFKTSKNLARHIIDVNHCEESADRLYRSCVKTLYADDNADPLMVIRWKEIYEGMESVMDACEDVADLIEAIAIKNR</sequence>
<gene>
    <name evidence="2" type="ordered locus">Spico_0163</name>
</gene>
<dbReference type="Gene3D" id="1.20.58.220">
    <property type="entry name" value="Phosphate transport system protein phou homolog 2, domain 2"/>
    <property type="match status" value="1"/>
</dbReference>
<dbReference type="EMBL" id="CP002659">
    <property type="protein sequence ID" value="AEC01401.1"/>
    <property type="molecule type" value="Genomic_DNA"/>
</dbReference>
<dbReference type="AlphaFoldDB" id="F4GJX6"/>
<dbReference type="InterPro" id="IPR038078">
    <property type="entry name" value="PhoU-like_sf"/>
</dbReference>
<proteinExistence type="inferred from homology"/>
<dbReference type="OrthoDB" id="9797568at2"/>
<dbReference type="STRING" id="760011.Spico_0163"/>
<organism evidence="2 3">
    <name type="scientific">Parasphaerochaeta coccoides (strain ATCC BAA-1237 / DSM 17374 / SPN1)</name>
    <name type="common">Sphaerochaeta coccoides</name>
    <dbReference type="NCBI Taxonomy" id="760011"/>
    <lineage>
        <taxon>Bacteria</taxon>
        <taxon>Pseudomonadati</taxon>
        <taxon>Spirochaetota</taxon>
        <taxon>Spirochaetia</taxon>
        <taxon>Spirochaetales</taxon>
        <taxon>Sphaerochaetaceae</taxon>
        <taxon>Parasphaerochaeta</taxon>
    </lineage>
</organism>
<evidence type="ECO:0000313" key="2">
    <source>
        <dbReference type="EMBL" id="AEC01401.1"/>
    </source>
</evidence>
<reference evidence="2 3" key="2">
    <citation type="journal article" date="2012" name="Stand. Genomic Sci.">
        <title>Complete genome sequence of the termite hindgut bacterium Spirochaeta coccoides type strain (SPN1(T)), reclassification in the genus Sphaerochaeta as Sphaerochaeta coccoides comb. nov. and emendations of the family Spirochaetaceae and the genus Sphaerochaeta.</title>
        <authorList>
            <person name="Abt B."/>
            <person name="Han C."/>
            <person name="Scheuner C."/>
            <person name="Lu M."/>
            <person name="Lapidus A."/>
            <person name="Nolan M."/>
            <person name="Lucas S."/>
            <person name="Hammon N."/>
            <person name="Deshpande S."/>
            <person name="Cheng J.F."/>
            <person name="Tapia R."/>
            <person name="Goodwin L.A."/>
            <person name="Pitluck S."/>
            <person name="Liolios K."/>
            <person name="Pagani I."/>
            <person name="Ivanova N."/>
            <person name="Mavromatis K."/>
            <person name="Mikhailova N."/>
            <person name="Huntemann M."/>
            <person name="Pati A."/>
            <person name="Chen A."/>
            <person name="Palaniappan K."/>
            <person name="Land M."/>
            <person name="Hauser L."/>
            <person name="Brambilla E.M."/>
            <person name="Rohde M."/>
            <person name="Spring S."/>
            <person name="Gronow S."/>
            <person name="Goker M."/>
            <person name="Woyke T."/>
            <person name="Bristow J."/>
            <person name="Eisen J.A."/>
            <person name="Markowitz V."/>
            <person name="Hugenholtz P."/>
            <person name="Kyrpides N.C."/>
            <person name="Klenk H.P."/>
            <person name="Detter J.C."/>
        </authorList>
    </citation>
    <scope>NUCLEOTIDE SEQUENCE [LARGE SCALE GENOMIC DNA]</scope>
    <source>
        <strain evidence="3">ATCC BAA-1237 / DSM 17374 / SPN1</strain>
    </source>
</reference>
<evidence type="ECO:0000313" key="3">
    <source>
        <dbReference type="Proteomes" id="UP000007939"/>
    </source>
</evidence>
<comment type="similarity">
    <text evidence="1">Belongs to the UPF0111 family.</text>
</comment>
<name>F4GJX6_PARC1</name>
<dbReference type="Proteomes" id="UP000007939">
    <property type="component" value="Chromosome"/>
</dbReference>
<dbReference type="RefSeq" id="WP_013738797.1">
    <property type="nucleotide sequence ID" value="NC_015436.1"/>
</dbReference>